<evidence type="ECO:0000256" key="4">
    <source>
        <dbReference type="ARBA" id="ARBA00022692"/>
    </source>
</evidence>
<name>A0AA40FSI7_9HYME</name>
<reference evidence="10" key="1">
    <citation type="submission" date="2021-10" db="EMBL/GenBank/DDBJ databases">
        <title>Melipona bicolor Genome sequencing and assembly.</title>
        <authorList>
            <person name="Araujo N.S."/>
            <person name="Arias M.C."/>
        </authorList>
    </citation>
    <scope>NUCLEOTIDE SEQUENCE</scope>
    <source>
        <strain evidence="10">USP_2M_L1-L4_2017</strain>
        <tissue evidence="10">Whole body</tissue>
    </source>
</reference>
<protein>
    <recommendedName>
        <fullName evidence="9">ABC transporter domain-containing protein</fullName>
    </recommendedName>
</protein>
<dbReference type="GO" id="GO:0030659">
    <property type="term" value="C:cytoplasmic vesicle membrane"/>
    <property type="evidence" value="ECO:0007669"/>
    <property type="project" value="TreeGrafter"/>
</dbReference>
<evidence type="ECO:0000256" key="3">
    <source>
        <dbReference type="ARBA" id="ARBA00022448"/>
    </source>
</evidence>
<comment type="subcellular location">
    <subcellularLocation>
        <location evidence="1">Membrane</location>
        <topology evidence="1">Multi-pass membrane protein</topology>
    </subcellularLocation>
</comment>
<evidence type="ECO:0000256" key="7">
    <source>
        <dbReference type="ARBA" id="ARBA00022989"/>
    </source>
</evidence>
<comment type="caution">
    <text evidence="10">The sequence shown here is derived from an EMBL/GenBank/DDBJ whole genome shotgun (WGS) entry which is preliminary data.</text>
</comment>
<dbReference type="GO" id="GO:0005886">
    <property type="term" value="C:plasma membrane"/>
    <property type="evidence" value="ECO:0007669"/>
    <property type="project" value="TreeGrafter"/>
</dbReference>
<dbReference type="EMBL" id="JAHYIQ010000017">
    <property type="protein sequence ID" value="KAK1124575.1"/>
    <property type="molecule type" value="Genomic_DNA"/>
</dbReference>
<comment type="similarity">
    <text evidence="2">Belongs to the ABC transporter superfamily. ABCG family. Eye pigment precursor importer (TC 3.A.1.204) subfamily.</text>
</comment>
<feature type="domain" description="ABC transporter" evidence="9">
    <location>
        <begin position="28"/>
        <end position="269"/>
    </location>
</feature>
<accession>A0AA40FSI7</accession>
<keyword evidence="5" id="KW-0547">Nucleotide-binding</keyword>
<dbReference type="Pfam" id="PF00005">
    <property type="entry name" value="ABC_tran"/>
    <property type="match status" value="1"/>
</dbReference>
<keyword evidence="6" id="KW-0067">ATP-binding</keyword>
<evidence type="ECO:0000313" key="10">
    <source>
        <dbReference type="EMBL" id="KAK1124575.1"/>
    </source>
</evidence>
<dbReference type="SMART" id="SM00382">
    <property type="entry name" value="AAA"/>
    <property type="match status" value="1"/>
</dbReference>
<evidence type="ECO:0000256" key="1">
    <source>
        <dbReference type="ARBA" id="ARBA00004141"/>
    </source>
</evidence>
<dbReference type="GO" id="GO:0016887">
    <property type="term" value="F:ATP hydrolysis activity"/>
    <property type="evidence" value="ECO:0007669"/>
    <property type="project" value="InterPro"/>
</dbReference>
<evidence type="ECO:0000313" key="11">
    <source>
        <dbReference type="Proteomes" id="UP001177670"/>
    </source>
</evidence>
<gene>
    <name evidence="10" type="ORF">K0M31_005952</name>
</gene>
<dbReference type="InterPro" id="IPR017871">
    <property type="entry name" value="ABC_transporter-like_CS"/>
</dbReference>
<evidence type="ECO:0000256" key="5">
    <source>
        <dbReference type="ARBA" id="ARBA00022741"/>
    </source>
</evidence>
<evidence type="ECO:0000256" key="2">
    <source>
        <dbReference type="ARBA" id="ARBA00005814"/>
    </source>
</evidence>
<dbReference type="Proteomes" id="UP001177670">
    <property type="component" value="Unassembled WGS sequence"/>
</dbReference>
<keyword evidence="7" id="KW-1133">Transmembrane helix</keyword>
<proteinExistence type="inferred from homology"/>
<keyword evidence="8" id="KW-0472">Membrane</keyword>
<dbReference type="InterPro" id="IPR043926">
    <property type="entry name" value="ABCG_dom"/>
</dbReference>
<evidence type="ECO:0000256" key="8">
    <source>
        <dbReference type="ARBA" id="ARBA00023136"/>
    </source>
</evidence>
<dbReference type="AlphaFoldDB" id="A0AA40FSI7"/>
<evidence type="ECO:0000256" key="6">
    <source>
        <dbReference type="ARBA" id="ARBA00022840"/>
    </source>
</evidence>
<dbReference type="InterPro" id="IPR003593">
    <property type="entry name" value="AAA+_ATPase"/>
</dbReference>
<dbReference type="GO" id="GO:0140359">
    <property type="term" value="F:ABC-type transporter activity"/>
    <property type="evidence" value="ECO:0007669"/>
    <property type="project" value="InterPro"/>
</dbReference>
<organism evidence="10 11">
    <name type="scientific">Melipona bicolor</name>
    <dbReference type="NCBI Taxonomy" id="60889"/>
    <lineage>
        <taxon>Eukaryota</taxon>
        <taxon>Metazoa</taxon>
        <taxon>Ecdysozoa</taxon>
        <taxon>Arthropoda</taxon>
        <taxon>Hexapoda</taxon>
        <taxon>Insecta</taxon>
        <taxon>Pterygota</taxon>
        <taxon>Neoptera</taxon>
        <taxon>Endopterygota</taxon>
        <taxon>Hymenoptera</taxon>
        <taxon>Apocrita</taxon>
        <taxon>Aculeata</taxon>
        <taxon>Apoidea</taxon>
        <taxon>Anthophila</taxon>
        <taxon>Apidae</taxon>
        <taxon>Melipona</taxon>
    </lineage>
</organism>
<dbReference type="Gene3D" id="3.40.50.300">
    <property type="entry name" value="P-loop containing nucleotide triphosphate hydrolases"/>
    <property type="match status" value="1"/>
</dbReference>
<keyword evidence="3" id="KW-0813">Transport</keyword>
<keyword evidence="4" id="KW-0812">Transmembrane</keyword>
<dbReference type="Pfam" id="PF19055">
    <property type="entry name" value="ABC2_membrane_7"/>
    <property type="match status" value="1"/>
</dbReference>
<dbReference type="InterPro" id="IPR003439">
    <property type="entry name" value="ABC_transporter-like_ATP-bd"/>
</dbReference>
<evidence type="ECO:0000259" key="9">
    <source>
        <dbReference type="PROSITE" id="PS50893"/>
    </source>
</evidence>
<dbReference type="PROSITE" id="PS00211">
    <property type="entry name" value="ABC_TRANSPORTER_1"/>
    <property type="match status" value="1"/>
</dbReference>
<dbReference type="InterPro" id="IPR027417">
    <property type="entry name" value="P-loop_NTPase"/>
</dbReference>
<sequence>MSVLKDHPAEEDTVTLSWRNLSVYAMDRGRRNICKQLINNGGSISVKGAAKPGDLTAIIGASGAGKSSLMAALAFRAGSEFLIHGDIRVNGMPVDSSYMMQNSGYMHQEDIFVAAMTVIEHLWFMARMKLNGNMRVLDIGRKIDDLLKDVGLTSRRDVRIGSGIDDKVLSGGERKRLSFATELLTDPKILFLDEPTTGQDSHSANCLIAQLKSFAAKGRTVLCTIHQPSSVIFSSFDRIILIAEGRVAFAGRIDQAVEFFASQGYECPRKYNPADFLVAIVATGSKNENGEEVARKICDVFSTSKICNEIDRVLEKQIESVCVSNSPFPAVRLTFLRIVGT</sequence>
<dbReference type="PANTHER" id="PTHR48041:SF139">
    <property type="entry name" value="PROTEIN SCARLET"/>
    <property type="match status" value="1"/>
</dbReference>
<dbReference type="InterPro" id="IPR050352">
    <property type="entry name" value="ABCG_transporters"/>
</dbReference>
<dbReference type="PROSITE" id="PS50893">
    <property type="entry name" value="ABC_TRANSPORTER_2"/>
    <property type="match status" value="1"/>
</dbReference>
<dbReference type="GO" id="GO:0005524">
    <property type="term" value="F:ATP binding"/>
    <property type="evidence" value="ECO:0007669"/>
    <property type="project" value="UniProtKB-KW"/>
</dbReference>
<keyword evidence="11" id="KW-1185">Reference proteome</keyword>
<dbReference type="PANTHER" id="PTHR48041">
    <property type="entry name" value="ABC TRANSPORTER G FAMILY MEMBER 28"/>
    <property type="match status" value="1"/>
</dbReference>
<dbReference type="SUPFAM" id="SSF52540">
    <property type="entry name" value="P-loop containing nucleoside triphosphate hydrolases"/>
    <property type="match status" value="1"/>
</dbReference>